<dbReference type="RefSeq" id="WP_095697420.1">
    <property type="nucleotide sequence ID" value="NZ_CP016782.1"/>
</dbReference>
<dbReference type="OrthoDB" id="7974158at2"/>
<name>A0A249LDW2_9ACTN</name>
<keyword evidence="3" id="KW-1185">Reference proteome</keyword>
<evidence type="ECO:0000313" key="2">
    <source>
        <dbReference type="EMBL" id="ASY27129.1"/>
    </source>
</evidence>
<proteinExistence type="predicted"/>
<protein>
    <submittedName>
        <fullName evidence="2">PhoX family protein</fullName>
    </submittedName>
</protein>
<dbReference type="AlphaFoldDB" id="A0A249LDW2"/>
<dbReference type="EMBL" id="CP016782">
    <property type="protein sequence ID" value="ASY27129.1"/>
    <property type="molecule type" value="Genomic_DNA"/>
</dbReference>
<keyword evidence="1" id="KW-0732">Signal</keyword>
<dbReference type="Pfam" id="PF05787">
    <property type="entry name" value="PhoX"/>
    <property type="match status" value="1"/>
</dbReference>
<dbReference type="KEGG" id="plim:PHILAsVB114_00230"/>
<accession>A0A249LDW2</accession>
<dbReference type="Proteomes" id="UP000217221">
    <property type="component" value="Chromosome"/>
</dbReference>
<feature type="chain" id="PRO_5012105907" evidence="1">
    <location>
        <begin position="25"/>
        <end position="529"/>
    </location>
</feature>
<organism evidence="2 3">
    <name type="scientific">Candidatus Planktophila limnetica</name>
    <dbReference type="NCBI Taxonomy" id="573600"/>
    <lineage>
        <taxon>Bacteria</taxon>
        <taxon>Bacillati</taxon>
        <taxon>Actinomycetota</taxon>
        <taxon>Actinomycetes</taxon>
        <taxon>Candidatus Nanopelagicales</taxon>
        <taxon>Candidatus Nanopelagicaceae</taxon>
        <taxon>Candidatus Planktophila</taxon>
    </lineage>
</organism>
<sequence>MKKGFVIAAIAASQIAVGVSPASAASYPVYVEPVASGVSLNVVGTVGDVVNGYQIVGIPDGMGLIKEGKKLSLITNHELSATNPVVAARTTAGGAALGSFVSKITLDPKTLKPTAAEDLFSTVSWYDYASGTWGTNPTAPLGAALKDSYGTPNHTNAFNRFCSATLAPAGTFYNKKTGAGFKDALYLTGEEGDDESRGFVSTMDGDVAQIPGFGLAAWENFIPVPTNNDVTAVMSNEDGAAVASQLFMYVGKKQKSGTFYQKAGLTNGKNYVLSGFPGDDNQIRSLFGKNSPIPVEFTEINYLLSGKEQNDKALEKGLRLSRVEDGHFDPKNPNDYYFVTTESNKDSKATTGNPEYPGASRDGGALWRLRFDDVANPLKGGTLEMLLDGSEDVYMSKPDNITIDNKGNLLIQEDPGRNDAIARIVAYRISDGALGVVAKFKDQYFKKGGADFITNDEESSGIIDVTSFLKKGSSDKATYFMFNAQVHAPAAKARMDITDATAVANLATAIEGGQWYVMKVTDWKKVYGL</sequence>
<evidence type="ECO:0000256" key="1">
    <source>
        <dbReference type="SAM" id="SignalP"/>
    </source>
</evidence>
<evidence type="ECO:0000313" key="3">
    <source>
        <dbReference type="Proteomes" id="UP000217221"/>
    </source>
</evidence>
<feature type="signal peptide" evidence="1">
    <location>
        <begin position="1"/>
        <end position="24"/>
    </location>
</feature>
<gene>
    <name evidence="2" type="ORF">PHILAsVB114_00230</name>
</gene>
<reference evidence="2 3" key="1">
    <citation type="submission" date="2016-07" db="EMBL/GenBank/DDBJ databases">
        <title>High microdiversification within the ubiquitous acI lineage of Actinobacteria.</title>
        <authorList>
            <person name="Neuenschwander S.M."/>
            <person name="Salcher M."/>
            <person name="Ghai R."/>
            <person name="Pernthaler J."/>
        </authorList>
    </citation>
    <scope>NUCLEOTIDE SEQUENCE [LARGE SCALE GENOMIC DNA]</scope>
    <source>
        <strain evidence="2">MMS-VB-114</strain>
    </source>
</reference>
<dbReference type="InterPro" id="IPR008557">
    <property type="entry name" value="PhoX"/>
</dbReference>